<dbReference type="Gene3D" id="3.40.50.360">
    <property type="match status" value="1"/>
</dbReference>
<accession>A0ABQ5UAU9</accession>
<sequence length="194" mass="21792">MDMTDKPRIGIIIGTTRPARFGHKPAQWFYDIARQRDDADFEIVDLRDYDLPLFAEDRSPIFAPSENPEVRRWSDKIASLDGYIFVTAEYNHSISAALKNALDSIYPEFGRKPASFVGYGATGGSRAVEHLRGILAELHVATLKQAVHIGMTEMMGFLMHGKTFADFPYLDQTAGPVLDDIVWWSRALRTARAA</sequence>
<reference evidence="2" key="2">
    <citation type="submission" date="2023-01" db="EMBL/GenBank/DDBJ databases">
        <title>Draft genome sequence of Devosia yakushimensis strain NBRC 103855.</title>
        <authorList>
            <person name="Sun Q."/>
            <person name="Mori K."/>
        </authorList>
    </citation>
    <scope>NUCLEOTIDE SEQUENCE</scope>
    <source>
        <strain evidence="2">NBRC 103855</strain>
    </source>
</reference>
<dbReference type="SUPFAM" id="SSF52218">
    <property type="entry name" value="Flavoproteins"/>
    <property type="match status" value="1"/>
</dbReference>
<dbReference type="PANTHER" id="PTHR30543:SF21">
    <property type="entry name" value="NAD(P)H-DEPENDENT FMN REDUCTASE LOT6"/>
    <property type="match status" value="1"/>
</dbReference>
<evidence type="ECO:0000313" key="3">
    <source>
        <dbReference type="Proteomes" id="UP001161406"/>
    </source>
</evidence>
<proteinExistence type="predicted"/>
<evidence type="ECO:0000313" key="2">
    <source>
        <dbReference type="EMBL" id="GLQ08870.1"/>
    </source>
</evidence>
<evidence type="ECO:0000259" key="1">
    <source>
        <dbReference type="Pfam" id="PF03358"/>
    </source>
</evidence>
<dbReference type="InterPro" id="IPR050712">
    <property type="entry name" value="NAD(P)H-dep_reductase"/>
</dbReference>
<dbReference type="EMBL" id="BSNG01000001">
    <property type="protein sequence ID" value="GLQ08870.1"/>
    <property type="molecule type" value="Genomic_DNA"/>
</dbReference>
<name>A0ABQ5UAU9_9HYPH</name>
<dbReference type="InterPro" id="IPR005025">
    <property type="entry name" value="FMN_Rdtase-like_dom"/>
</dbReference>
<organism evidence="2 3">
    <name type="scientific">Devosia yakushimensis</name>
    <dbReference type="NCBI Taxonomy" id="470028"/>
    <lineage>
        <taxon>Bacteria</taxon>
        <taxon>Pseudomonadati</taxon>
        <taxon>Pseudomonadota</taxon>
        <taxon>Alphaproteobacteria</taxon>
        <taxon>Hyphomicrobiales</taxon>
        <taxon>Devosiaceae</taxon>
        <taxon>Devosia</taxon>
    </lineage>
</organism>
<dbReference type="PANTHER" id="PTHR30543">
    <property type="entry name" value="CHROMATE REDUCTASE"/>
    <property type="match status" value="1"/>
</dbReference>
<protein>
    <submittedName>
        <fullName evidence="2">FMN reductase</fullName>
    </submittedName>
</protein>
<dbReference type="Pfam" id="PF03358">
    <property type="entry name" value="FMN_red"/>
    <property type="match status" value="1"/>
</dbReference>
<dbReference type="Proteomes" id="UP001161406">
    <property type="component" value="Unassembled WGS sequence"/>
</dbReference>
<keyword evidence="3" id="KW-1185">Reference proteome</keyword>
<comment type="caution">
    <text evidence="2">The sequence shown here is derived from an EMBL/GenBank/DDBJ whole genome shotgun (WGS) entry which is preliminary data.</text>
</comment>
<reference evidence="2" key="1">
    <citation type="journal article" date="2014" name="Int. J. Syst. Evol. Microbiol.">
        <title>Complete genome of a new Firmicutes species belonging to the dominant human colonic microbiota ('Ruminococcus bicirculans') reveals two chromosomes and a selective capacity to utilize plant glucans.</title>
        <authorList>
            <consortium name="NISC Comparative Sequencing Program"/>
            <person name="Wegmann U."/>
            <person name="Louis P."/>
            <person name="Goesmann A."/>
            <person name="Henrissat B."/>
            <person name="Duncan S.H."/>
            <person name="Flint H.J."/>
        </authorList>
    </citation>
    <scope>NUCLEOTIDE SEQUENCE</scope>
    <source>
        <strain evidence="2">NBRC 103855</strain>
    </source>
</reference>
<gene>
    <name evidence="2" type="ORF">GCM10007913_08020</name>
</gene>
<feature type="domain" description="NADPH-dependent FMN reductase-like" evidence="1">
    <location>
        <begin position="7"/>
        <end position="150"/>
    </location>
</feature>
<dbReference type="InterPro" id="IPR029039">
    <property type="entry name" value="Flavoprotein-like_sf"/>
</dbReference>